<evidence type="ECO:0000256" key="3">
    <source>
        <dbReference type="ARBA" id="ARBA00012922"/>
    </source>
</evidence>
<dbReference type="InterPro" id="IPR023631">
    <property type="entry name" value="Amidase_dom"/>
</dbReference>
<dbReference type="EC" id="3.5.1.4" evidence="3"/>
<dbReference type="SUPFAM" id="SSF75304">
    <property type="entry name" value="Amidase signature (AS) enzymes"/>
    <property type="match status" value="1"/>
</dbReference>
<keyword evidence="4" id="KW-0378">Hydrolase</keyword>
<evidence type="ECO:0000256" key="6">
    <source>
        <dbReference type="PIRSR" id="PIRSR001221-2"/>
    </source>
</evidence>
<evidence type="ECO:0000313" key="9">
    <source>
        <dbReference type="Proteomes" id="UP000663874"/>
    </source>
</evidence>
<accession>A0A819LBZ4</accession>
<evidence type="ECO:0000256" key="4">
    <source>
        <dbReference type="ARBA" id="ARBA00022801"/>
    </source>
</evidence>
<organism evidence="8 9">
    <name type="scientific">Rotaria sordida</name>
    <dbReference type="NCBI Taxonomy" id="392033"/>
    <lineage>
        <taxon>Eukaryota</taxon>
        <taxon>Metazoa</taxon>
        <taxon>Spiralia</taxon>
        <taxon>Gnathifera</taxon>
        <taxon>Rotifera</taxon>
        <taxon>Eurotatoria</taxon>
        <taxon>Bdelloidea</taxon>
        <taxon>Philodinida</taxon>
        <taxon>Philodinidae</taxon>
        <taxon>Rotaria</taxon>
    </lineage>
</organism>
<evidence type="ECO:0000256" key="1">
    <source>
        <dbReference type="ARBA" id="ARBA00001311"/>
    </source>
</evidence>
<gene>
    <name evidence="8" type="ORF">FNK824_LOCUS23835</name>
</gene>
<evidence type="ECO:0000256" key="5">
    <source>
        <dbReference type="PIRSR" id="PIRSR001221-1"/>
    </source>
</evidence>
<dbReference type="Proteomes" id="UP000663874">
    <property type="component" value="Unassembled WGS sequence"/>
</dbReference>
<proteinExistence type="inferred from homology"/>
<dbReference type="PANTHER" id="PTHR46072">
    <property type="entry name" value="AMIDASE-RELATED-RELATED"/>
    <property type="match status" value="1"/>
</dbReference>
<feature type="binding site" evidence="6">
    <location>
        <position position="205"/>
    </location>
    <ligand>
        <name>substrate</name>
    </ligand>
</feature>
<dbReference type="InterPro" id="IPR020556">
    <property type="entry name" value="Amidase_CS"/>
</dbReference>
<feature type="active site" description="Acyl-ester intermediate" evidence="5">
    <location>
        <position position="229"/>
    </location>
</feature>
<reference evidence="8" key="1">
    <citation type="submission" date="2021-02" db="EMBL/GenBank/DDBJ databases">
        <authorList>
            <person name="Nowell W R."/>
        </authorList>
    </citation>
    <scope>NUCLEOTIDE SEQUENCE</scope>
</reference>
<feature type="binding site" evidence="6">
    <location>
        <begin position="226"/>
        <end position="229"/>
    </location>
    <ligand>
        <name>substrate</name>
    </ligand>
</feature>
<sequence length="541" mass="60439">MAASSIQQVLEIRDASIPKDSLLGNALPGSSLLDVSNIPRQCGLLSNDEINITENYTATQLVTLMALGQLTAEQVLRAYLKRAGIAHQLTNCATEFLGEEAINRAKYLDEEFNRRGGPVGPLHGLPISVKDLLIMRGRRSVAGYIKWINRIAEDDALILKILYEAGAIFYVRTTQPQSLMHLECSSPIYGITVNPFNRSLTCGGSSGGEGALLGLKGSPMGIGTDIGGSIRSPAANNGVYGLKPTTFRIPKQGLVGVQMGRESIITTIGPLAQAREDINLFMKTILDTQPWLRDPSLVPIPWRSITLDSKNLTVAVMWDDGVVHPHPPITRALQETVEYLKKSGIRIIDWEPIDHQKGWDLISALYFCNGAEEERNIMAEVSEEPLPLIEWILNQPHVKKRNWTEMNELIVERENYRNRYAHIWNERETSLNCSIDCILTPVGPSAAPKHGTAKWWGYTSIWNLLDYPAAVFPVTTVDLVKDQVEIDYKPRNTLDEENYKLYTSAQSYINAPISLQVVCRRYNDEKVMKCVEIIERAMGRE</sequence>
<comment type="catalytic activity">
    <reaction evidence="1">
        <text>a monocarboxylic acid amide + H2O = a monocarboxylate + NH4(+)</text>
        <dbReference type="Rhea" id="RHEA:12020"/>
        <dbReference type="ChEBI" id="CHEBI:15377"/>
        <dbReference type="ChEBI" id="CHEBI:28938"/>
        <dbReference type="ChEBI" id="CHEBI:35757"/>
        <dbReference type="ChEBI" id="CHEBI:83628"/>
        <dbReference type="EC" id="3.5.1.4"/>
    </reaction>
</comment>
<evidence type="ECO:0000313" key="8">
    <source>
        <dbReference type="EMBL" id="CAF3962039.1"/>
    </source>
</evidence>
<dbReference type="PIRSF" id="PIRSF001221">
    <property type="entry name" value="Amidase_fungi"/>
    <property type="match status" value="1"/>
</dbReference>
<dbReference type="EMBL" id="CAJOBE010005136">
    <property type="protein sequence ID" value="CAF3962039.1"/>
    <property type="molecule type" value="Genomic_DNA"/>
</dbReference>
<feature type="domain" description="Amidase" evidence="7">
    <location>
        <begin position="75"/>
        <end position="527"/>
    </location>
</feature>
<dbReference type="PANTHER" id="PTHR46072:SF4">
    <property type="entry name" value="AMIDASE C550.07-RELATED"/>
    <property type="match status" value="1"/>
</dbReference>
<dbReference type="InterPro" id="IPR036928">
    <property type="entry name" value="AS_sf"/>
</dbReference>
<comment type="similarity">
    <text evidence="2">Belongs to the amidase family.</text>
</comment>
<dbReference type="GO" id="GO:0004040">
    <property type="term" value="F:amidase activity"/>
    <property type="evidence" value="ECO:0007669"/>
    <property type="project" value="UniProtKB-EC"/>
</dbReference>
<protein>
    <recommendedName>
        <fullName evidence="3">amidase</fullName>
        <ecNumber evidence="3">3.5.1.4</ecNumber>
    </recommendedName>
</protein>
<evidence type="ECO:0000256" key="2">
    <source>
        <dbReference type="ARBA" id="ARBA00009199"/>
    </source>
</evidence>
<dbReference type="Gene3D" id="3.90.1300.10">
    <property type="entry name" value="Amidase signature (AS) domain"/>
    <property type="match status" value="1"/>
</dbReference>
<comment type="caution">
    <text evidence="8">The sequence shown here is derived from an EMBL/GenBank/DDBJ whole genome shotgun (WGS) entry which is preliminary data.</text>
</comment>
<name>A0A819LBZ4_9BILA</name>
<feature type="binding site" evidence="6">
    <location>
        <position position="179"/>
    </location>
    <ligand>
        <name>substrate</name>
    </ligand>
</feature>
<evidence type="ECO:0000259" key="7">
    <source>
        <dbReference type="Pfam" id="PF01425"/>
    </source>
</evidence>
<dbReference type="Pfam" id="PF01425">
    <property type="entry name" value="Amidase"/>
    <property type="match status" value="1"/>
</dbReference>
<dbReference type="AlphaFoldDB" id="A0A819LBZ4"/>
<feature type="active site" description="Charge relay system" evidence="5">
    <location>
        <position position="205"/>
    </location>
</feature>
<dbReference type="PROSITE" id="PS00571">
    <property type="entry name" value="AMIDASES"/>
    <property type="match status" value="1"/>
</dbReference>
<feature type="active site" description="Charge relay system" evidence="5">
    <location>
        <position position="130"/>
    </location>
</feature>